<dbReference type="AlphaFoldDB" id="U1N4X5"/>
<evidence type="ECO:0000313" key="1">
    <source>
        <dbReference type="EMBL" id="ERG91650.1"/>
    </source>
</evidence>
<dbReference type="EMBL" id="KE356560">
    <property type="protein sequence ID" value="ERG91650.1"/>
    <property type="molecule type" value="Genomic_DNA"/>
</dbReference>
<proteinExistence type="predicted"/>
<gene>
    <name evidence="1" type="ORF">J07HQW1_01684</name>
</gene>
<dbReference type="Proteomes" id="UP000030649">
    <property type="component" value="Unassembled WGS sequence"/>
</dbReference>
<evidence type="ECO:0000313" key="2">
    <source>
        <dbReference type="Proteomes" id="UP000030649"/>
    </source>
</evidence>
<accession>U1N4X5</accession>
<name>U1N4X5_9EURY</name>
<dbReference type="STRING" id="1238424.J07HQW1_01684"/>
<sequence length="66" mass="7491">MMILSEVISSLHPVDHHNLQSIYPSDPALAEDPREGANFTVRTLKIPSMCIWTTSLYPTQPLTRLR</sequence>
<dbReference type="HOGENOM" id="CLU_2820750_0_0_2"/>
<reference evidence="1 2" key="1">
    <citation type="journal article" date="2013" name="PLoS ONE">
        <title>Assembly-driven community genomics of a hypersaline microbial ecosystem.</title>
        <authorList>
            <person name="Podell S."/>
            <person name="Ugalde J.A."/>
            <person name="Narasingarao P."/>
            <person name="Banfield J.F."/>
            <person name="Heidelberg K.B."/>
            <person name="Allen E.E."/>
        </authorList>
    </citation>
    <scope>NUCLEOTIDE SEQUENCE [LARGE SCALE GENOMIC DNA]</scope>
    <source>
        <strain evidence="2">J07HQW1</strain>
    </source>
</reference>
<protein>
    <submittedName>
        <fullName evidence="1">Uncharacterized protein</fullName>
    </submittedName>
</protein>
<organism evidence="1 2">
    <name type="scientific">Haloquadratum walsbyi J07HQW1</name>
    <dbReference type="NCBI Taxonomy" id="1238424"/>
    <lineage>
        <taxon>Archaea</taxon>
        <taxon>Methanobacteriati</taxon>
        <taxon>Methanobacteriota</taxon>
        <taxon>Stenosarchaea group</taxon>
        <taxon>Halobacteria</taxon>
        <taxon>Halobacteriales</taxon>
        <taxon>Haloferacaceae</taxon>
        <taxon>Haloquadratum</taxon>
    </lineage>
</organism>